<accession>A0A4U6DAK6</accession>
<dbReference type="AlphaFoldDB" id="A0A4U6DAK6"/>
<proteinExistence type="predicted"/>
<comment type="caution">
    <text evidence="2">The sequence shown here is derived from an EMBL/GenBank/DDBJ whole genome shotgun (WGS) entry which is preliminary data.</text>
</comment>
<feature type="domain" description="DUF4007" evidence="1">
    <location>
        <begin position="5"/>
        <end position="284"/>
    </location>
</feature>
<protein>
    <submittedName>
        <fullName evidence="2">DUF4007 family protein</fullName>
    </submittedName>
</protein>
<name>A0A4U6DAK6_9BACT</name>
<dbReference type="RefSeq" id="WP_137339013.1">
    <property type="nucleotide sequence ID" value="NZ_SZVO01000002.1"/>
</dbReference>
<dbReference type="OrthoDB" id="747541at2"/>
<dbReference type="InterPro" id="IPR025248">
    <property type="entry name" value="DUF4007"/>
</dbReference>
<reference evidence="2 3" key="1">
    <citation type="submission" date="2019-05" db="EMBL/GenBank/DDBJ databases">
        <title>Dyadobacter AR-3-8 sp. nov., isolated from arctic soil.</title>
        <authorList>
            <person name="Chaudhary D.K."/>
        </authorList>
    </citation>
    <scope>NUCLEOTIDE SEQUENCE [LARGE SCALE GENOMIC DNA]</scope>
    <source>
        <strain evidence="2 3">AR-3-8</strain>
    </source>
</reference>
<keyword evidence="3" id="KW-1185">Reference proteome</keyword>
<gene>
    <name evidence="2" type="ORF">FDK13_05665</name>
</gene>
<evidence type="ECO:0000313" key="3">
    <source>
        <dbReference type="Proteomes" id="UP000304900"/>
    </source>
</evidence>
<dbReference type="Proteomes" id="UP000304900">
    <property type="component" value="Unassembled WGS sequence"/>
</dbReference>
<dbReference type="Pfam" id="PF13182">
    <property type="entry name" value="DUF4007"/>
    <property type="match status" value="1"/>
</dbReference>
<dbReference type="EMBL" id="SZVO01000002">
    <property type="protein sequence ID" value="TKT93337.1"/>
    <property type="molecule type" value="Genomic_DNA"/>
</dbReference>
<sequence length="287" mass="33015">MKFSFSGHETFACKQHWLKKGIDHLNNRNTFADEHAVISLGVGKNMVNSIKFWLKAFGMIDDRDVPTPLAEFLFGENGVDLYLEDSLTLWLLHYQLIKQNKASIYSLTFNEFRRERNDFTKTHLLNFLERKIAENGDNFSNNTLESDIRVFLSNYVPSNPNDIEEAYTNLLQELNLLSTFTITNSLGQKNEWYRFNVSPKFDLPIEAILFAILDNENYGQSISLSQLAIDHSAPGSVFMLTEISLSEKFKELASIHGIYTETAGNPVLQMKSGLDKWEILQNYYDNN</sequence>
<evidence type="ECO:0000313" key="2">
    <source>
        <dbReference type="EMBL" id="TKT93337.1"/>
    </source>
</evidence>
<organism evidence="2 3">
    <name type="scientific">Dyadobacter frigoris</name>
    <dbReference type="NCBI Taxonomy" id="2576211"/>
    <lineage>
        <taxon>Bacteria</taxon>
        <taxon>Pseudomonadati</taxon>
        <taxon>Bacteroidota</taxon>
        <taxon>Cytophagia</taxon>
        <taxon>Cytophagales</taxon>
        <taxon>Spirosomataceae</taxon>
        <taxon>Dyadobacter</taxon>
    </lineage>
</organism>
<evidence type="ECO:0000259" key="1">
    <source>
        <dbReference type="Pfam" id="PF13182"/>
    </source>
</evidence>